<dbReference type="EMBL" id="RJKE01000001">
    <property type="protein sequence ID" value="ROO88577.1"/>
    <property type="molecule type" value="Genomic_DNA"/>
</dbReference>
<name>A0A3N1D4X9_9ACTN</name>
<accession>A0A3N1D4X9</accession>
<sequence>MRHGQGRQLVRAFALTLASALLWGVAHLATGRRFTGGVLATAYTVVFMGIGLCATRWRGHVAELAVQPDWLTLMMIGCLVLAVCWTLVIAVSWRLVRPEGLGAPSRILAVGAVTGLCLVIAAPFAFAAHNTLVARDTLTAIFGGHADKGDGRVLAGKKRLNVLLLGGDSGRNRFGVRTDSVTLASVDTRTGDTVLLGLPRNLEHVPMPQGPARQRFPDGFAGDGALTPGLLNEVYQYAEEHPEMVPGVPDGKRGPALIKQTVAGVLGLPVDYYVLADMKGFAQLVDAMGGVWLRIPEDITFGKYDEGRLAAGYRRLSGTEALWYGRSRTFSSDYVRMARQKCLLRAIARQADPGRVLTRFEQLAVAARHTIATDVPQKMLPSLLKLAGRVKDGGKITSLQFTPPLIDTSAPDWALIQRLSAQALASPSRKAADALHGTAEGSAAARKANVDDASSGGAAPSPADGAATSLDATCPS</sequence>
<feature type="transmembrane region" description="Helical" evidence="3">
    <location>
        <begin position="70"/>
        <end position="95"/>
    </location>
</feature>
<organism evidence="5 6">
    <name type="scientific">Actinocorallia herbida</name>
    <dbReference type="NCBI Taxonomy" id="58109"/>
    <lineage>
        <taxon>Bacteria</taxon>
        <taxon>Bacillati</taxon>
        <taxon>Actinomycetota</taxon>
        <taxon>Actinomycetes</taxon>
        <taxon>Streptosporangiales</taxon>
        <taxon>Thermomonosporaceae</taxon>
        <taxon>Actinocorallia</taxon>
    </lineage>
</organism>
<feature type="transmembrane region" description="Helical" evidence="3">
    <location>
        <begin position="38"/>
        <end position="58"/>
    </location>
</feature>
<reference evidence="5 6" key="1">
    <citation type="submission" date="2018-11" db="EMBL/GenBank/DDBJ databases">
        <title>Sequencing the genomes of 1000 actinobacteria strains.</title>
        <authorList>
            <person name="Klenk H.-P."/>
        </authorList>
    </citation>
    <scope>NUCLEOTIDE SEQUENCE [LARGE SCALE GENOMIC DNA]</scope>
    <source>
        <strain evidence="5 6">DSM 44254</strain>
    </source>
</reference>
<feature type="domain" description="Cell envelope-related transcriptional attenuator" evidence="4">
    <location>
        <begin position="177"/>
        <end position="351"/>
    </location>
</feature>
<keyword evidence="3" id="KW-1133">Transmembrane helix</keyword>
<protein>
    <submittedName>
        <fullName evidence="5">LytR family transcriptional attenuator</fullName>
    </submittedName>
</protein>
<dbReference type="InterPro" id="IPR050922">
    <property type="entry name" value="LytR/CpsA/Psr_CW_biosynth"/>
</dbReference>
<dbReference type="PANTHER" id="PTHR33392:SF6">
    <property type="entry name" value="POLYISOPRENYL-TEICHOIC ACID--PEPTIDOGLYCAN TEICHOIC ACID TRANSFERASE TAGU"/>
    <property type="match status" value="1"/>
</dbReference>
<feature type="compositionally biased region" description="Low complexity" evidence="2">
    <location>
        <begin position="451"/>
        <end position="467"/>
    </location>
</feature>
<feature type="transmembrane region" description="Helical" evidence="3">
    <location>
        <begin position="107"/>
        <end position="128"/>
    </location>
</feature>
<keyword evidence="3" id="KW-0472">Membrane</keyword>
<dbReference type="Proteomes" id="UP000272400">
    <property type="component" value="Unassembled WGS sequence"/>
</dbReference>
<evidence type="ECO:0000256" key="2">
    <source>
        <dbReference type="SAM" id="MobiDB-lite"/>
    </source>
</evidence>
<evidence type="ECO:0000256" key="3">
    <source>
        <dbReference type="SAM" id="Phobius"/>
    </source>
</evidence>
<keyword evidence="3" id="KW-0812">Transmembrane</keyword>
<feature type="region of interest" description="Disordered" evidence="2">
    <location>
        <begin position="432"/>
        <end position="476"/>
    </location>
</feature>
<dbReference type="InterPro" id="IPR004474">
    <property type="entry name" value="LytR_CpsA_psr"/>
</dbReference>
<keyword evidence="6" id="KW-1185">Reference proteome</keyword>
<evidence type="ECO:0000256" key="1">
    <source>
        <dbReference type="ARBA" id="ARBA00006068"/>
    </source>
</evidence>
<dbReference type="Gene3D" id="3.40.630.190">
    <property type="entry name" value="LCP protein"/>
    <property type="match status" value="1"/>
</dbReference>
<dbReference type="AlphaFoldDB" id="A0A3N1D4X9"/>
<comment type="similarity">
    <text evidence="1">Belongs to the LytR/CpsA/Psr (LCP) family.</text>
</comment>
<dbReference type="NCBIfam" id="TIGR00350">
    <property type="entry name" value="lytR_cpsA_psr"/>
    <property type="match status" value="1"/>
</dbReference>
<dbReference type="PANTHER" id="PTHR33392">
    <property type="entry name" value="POLYISOPRENYL-TEICHOIC ACID--PEPTIDOGLYCAN TEICHOIC ACID TRANSFERASE TAGU"/>
    <property type="match status" value="1"/>
</dbReference>
<gene>
    <name evidence="5" type="ORF">EDD29_6248</name>
</gene>
<dbReference type="Pfam" id="PF03816">
    <property type="entry name" value="LytR_cpsA_psr"/>
    <property type="match status" value="1"/>
</dbReference>
<evidence type="ECO:0000259" key="4">
    <source>
        <dbReference type="Pfam" id="PF03816"/>
    </source>
</evidence>
<evidence type="ECO:0000313" key="6">
    <source>
        <dbReference type="Proteomes" id="UP000272400"/>
    </source>
</evidence>
<evidence type="ECO:0000313" key="5">
    <source>
        <dbReference type="EMBL" id="ROO88577.1"/>
    </source>
</evidence>
<comment type="caution">
    <text evidence="5">The sequence shown here is derived from an EMBL/GenBank/DDBJ whole genome shotgun (WGS) entry which is preliminary data.</text>
</comment>
<dbReference type="RefSeq" id="WP_170201652.1">
    <property type="nucleotide sequence ID" value="NZ_RJKE01000001.1"/>
</dbReference>
<proteinExistence type="inferred from homology"/>